<keyword evidence="2" id="KW-0012">Acyltransferase</keyword>
<dbReference type="InterPro" id="IPR016181">
    <property type="entry name" value="Acyl_CoA_acyltransferase"/>
</dbReference>
<dbReference type="Pfam" id="PF13673">
    <property type="entry name" value="Acetyltransf_10"/>
    <property type="match status" value="1"/>
</dbReference>
<dbReference type="GO" id="GO:0016747">
    <property type="term" value="F:acyltransferase activity, transferring groups other than amino-acyl groups"/>
    <property type="evidence" value="ECO:0007669"/>
    <property type="project" value="InterPro"/>
</dbReference>
<evidence type="ECO:0000313" key="5">
    <source>
        <dbReference type="Proteomes" id="UP000305888"/>
    </source>
</evidence>
<dbReference type="PROSITE" id="PS51186">
    <property type="entry name" value="GNAT"/>
    <property type="match status" value="1"/>
</dbReference>
<dbReference type="Proteomes" id="UP000305888">
    <property type="component" value="Chromosome"/>
</dbReference>
<dbReference type="AlphaFoldDB" id="A0A5B8FH66"/>
<feature type="domain" description="N-acetyltransferase" evidence="3">
    <location>
        <begin position="5"/>
        <end position="152"/>
    </location>
</feature>
<dbReference type="OrthoDB" id="7205533at2"/>
<evidence type="ECO:0000256" key="2">
    <source>
        <dbReference type="ARBA" id="ARBA00023315"/>
    </source>
</evidence>
<dbReference type="InterPro" id="IPR000182">
    <property type="entry name" value="GNAT_dom"/>
</dbReference>
<organism evidence="4 5">
    <name type="scientific">Paroceanicella profunda</name>
    <dbReference type="NCBI Taxonomy" id="2579971"/>
    <lineage>
        <taxon>Bacteria</taxon>
        <taxon>Pseudomonadati</taxon>
        <taxon>Pseudomonadota</taxon>
        <taxon>Alphaproteobacteria</taxon>
        <taxon>Rhodobacterales</taxon>
        <taxon>Paracoccaceae</taxon>
        <taxon>Paroceanicella</taxon>
    </lineage>
</organism>
<evidence type="ECO:0000259" key="3">
    <source>
        <dbReference type="PROSITE" id="PS51186"/>
    </source>
</evidence>
<dbReference type="PANTHER" id="PTHR43877">
    <property type="entry name" value="AMINOALKYLPHOSPHONATE N-ACETYLTRANSFERASE-RELATED-RELATED"/>
    <property type="match status" value="1"/>
</dbReference>
<dbReference type="CDD" id="cd04301">
    <property type="entry name" value="NAT_SF"/>
    <property type="match status" value="1"/>
</dbReference>
<dbReference type="SUPFAM" id="SSF55729">
    <property type="entry name" value="Acyl-CoA N-acyltransferases (Nat)"/>
    <property type="match status" value="1"/>
</dbReference>
<sequence>MTHEIEIRRAGADDAAAASAVICAALRETLARAYPTEVIERAAGAFAPGPLAALFAARTAFVALRDGAVVGTASLEGTSVRSVFVSPALHRAGVGRRLMAAVEAEARARGIARLEVPAALPAVPFYTSLGYRPLREIHDGHETTLLMERRLG</sequence>
<protein>
    <submittedName>
        <fullName evidence="4">GNAT family N-acetyltransferase</fullName>
    </submittedName>
</protein>
<evidence type="ECO:0000313" key="4">
    <source>
        <dbReference type="EMBL" id="QDL92061.1"/>
    </source>
</evidence>
<dbReference type="KEGG" id="ppru:FDP22_09910"/>
<gene>
    <name evidence="4" type="ORF">FDP22_09910</name>
</gene>
<proteinExistence type="predicted"/>
<keyword evidence="5" id="KW-1185">Reference proteome</keyword>
<dbReference type="EMBL" id="CP040818">
    <property type="protein sequence ID" value="QDL92061.1"/>
    <property type="molecule type" value="Genomic_DNA"/>
</dbReference>
<dbReference type="Gene3D" id="3.40.630.30">
    <property type="match status" value="1"/>
</dbReference>
<evidence type="ECO:0000256" key="1">
    <source>
        <dbReference type="ARBA" id="ARBA00022679"/>
    </source>
</evidence>
<name>A0A5B8FH66_9RHOB</name>
<keyword evidence="1 4" id="KW-0808">Transferase</keyword>
<dbReference type="PANTHER" id="PTHR43877:SF1">
    <property type="entry name" value="ACETYLTRANSFERASE"/>
    <property type="match status" value="1"/>
</dbReference>
<reference evidence="4 5" key="1">
    <citation type="submission" date="2019-06" db="EMBL/GenBank/DDBJ databases">
        <title>Genome sequence of Rhodobacteraceae bacterium D4M1.</title>
        <authorList>
            <person name="Cao J."/>
        </authorList>
    </citation>
    <scope>NUCLEOTIDE SEQUENCE [LARGE SCALE GENOMIC DNA]</scope>
    <source>
        <strain evidence="4 5">D4M1</strain>
    </source>
</reference>
<accession>A0A5B8FH66</accession>
<dbReference type="RefSeq" id="WP_138571890.1">
    <property type="nucleotide sequence ID" value="NZ_CP040818.1"/>
</dbReference>
<dbReference type="InterPro" id="IPR050832">
    <property type="entry name" value="Bact_Acetyltransf"/>
</dbReference>